<dbReference type="PANTHER" id="PTHR48081:SF30">
    <property type="entry name" value="ACETYL-HYDROLASE LIPR-RELATED"/>
    <property type="match status" value="1"/>
</dbReference>
<feature type="active site" evidence="3">
    <location>
        <position position="148"/>
    </location>
</feature>
<protein>
    <submittedName>
        <fullName evidence="5">Steryl acetyl hydrolase</fullName>
    </submittedName>
</protein>
<dbReference type="PANTHER" id="PTHR48081">
    <property type="entry name" value="AB HYDROLASE SUPERFAMILY PROTEIN C4A8.06C"/>
    <property type="match status" value="1"/>
</dbReference>
<dbReference type="AlphaFoldDB" id="A0A3S0QGT3"/>
<proteinExistence type="inferred from homology"/>
<dbReference type="InterPro" id="IPR029058">
    <property type="entry name" value="AB_hydrolase_fold"/>
</dbReference>
<reference evidence="5 6" key="1">
    <citation type="submission" date="2018-12" db="EMBL/GenBank/DDBJ databases">
        <title>Hymenobacter gummosus sp. nov., isolated from a spring.</title>
        <authorList>
            <person name="Nie L."/>
        </authorList>
    </citation>
    <scope>NUCLEOTIDE SEQUENCE [LARGE SCALE GENOMIC DNA]</scope>
    <source>
        <strain evidence="5 6">KCTC 52166</strain>
    </source>
</reference>
<dbReference type="Proteomes" id="UP000282184">
    <property type="component" value="Unassembled WGS sequence"/>
</dbReference>
<keyword evidence="2 5" id="KW-0378">Hydrolase</keyword>
<dbReference type="SUPFAM" id="SSF53474">
    <property type="entry name" value="alpha/beta-Hydrolases"/>
    <property type="match status" value="1"/>
</dbReference>
<evidence type="ECO:0000259" key="4">
    <source>
        <dbReference type="Pfam" id="PF07859"/>
    </source>
</evidence>
<feature type="domain" description="Alpha/beta hydrolase fold-3" evidence="4">
    <location>
        <begin position="74"/>
        <end position="274"/>
    </location>
</feature>
<dbReference type="GO" id="GO:0004806">
    <property type="term" value="F:triacylglycerol lipase activity"/>
    <property type="evidence" value="ECO:0007669"/>
    <property type="project" value="TreeGrafter"/>
</dbReference>
<dbReference type="InterPro" id="IPR050300">
    <property type="entry name" value="GDXG_lipolytic_enzyme"/>
</dbReference>
<dbReference type="OrthoDB" id="9815425at2"/>
<dbReference type="EMBL" id="RXOF01000010">
    <property type="protein sequence ID" value="RTQ48229.1"/>
    <property type="molecule type" value="Genomic_DNA"/>
</dbReference>
<dbReference type="InterPro" id="IPR013094">
    <property type="entry name" value="AB_hydrolase_3"/>
</dbReference>
<evidence type="ECO:0000313" key="5">
    <source>
        <dbReference type="EMBL" id="RTQ48229.1"/>
    </source>
</evidence>
<evidence type="ECO:0000313" key="6">
    <source>
        <dbReference type="Proteomes" id="UP000282184"/>
    </source>
</evidence>
<keyword evidence="6" id="KW-1185">Reference proteome</keyword>
<dbReference type="PROSITE" id="PS01173">
    <property type="entry name" value="LIPASE_GDXG_HIS"/>
    <property type="match status" value="1"/>
</dbReference>
<accession>A0A3S0QGT3</accession>
<dbReference type="Gene3D" id="3.40.50.1820">
    <property type="entry name" value="alpha/beta hydrolase"/>
    <property type="match status" value="1"/>
</dbReference>
<comment type="similarity">
    <text evidence="1">Belongs to the 'GDXG' lipolytic enzyme family.</text>
</comment>
<dbReference type="PROSITE" id="PS01174">
    <property type="entry name" value="LIPASE_GDXG_SER"/>
    <property type="match status" value="1"/>
</dbReference>
<evidence type="ECO:0000256" key="1">
    <source>
        <dbReference type="ARBA" id="ARBA00010515"/>
    </source>
</evidence>
<evidence type="ECO:0000256" key="2">
    <source>
        <dbReference type="ARBA" id="ARBA00022801"/>
    </source>
</evidence>
<dbReference type="InterPro" id="IPR033140">
    <property type="entry name" value="Lipase_GDXG_put_SER_AS"/>
</dbReference>
<name>A0A3S0QGT3_9BACT</name>
<dbReference type="RefSeq" id="WP_126694471.1">
    <property type="nucleotide sequence ID" value="NZ_RXOF01000010.1"/>
</dbReference>
<sequence>MPSYQHQLVKRLLSAAAGPIARHRPSVNGLRLGLELSTLLQFMPWGVHFHRAETGCDVVAEWIEPEGADQQRVLLYLHGGGYVMGSLNTHRGFIGALAQRCGLRALSVDYRKAPEHPFPAALDDALAAWRWLLTQGYAPHDIMLAGDSAGGGLVLALLLHLRDARQPLPAAALCFSPWTDLNLPASVDHIPDEARFIEALEIRSWGRHYAADTPLTHPLVSPLYAELRGLPPLLLQVSDGELLFHDSLALAARARAAGTAVTVQQFEGLVHWWHLFWRAVPEARTALQRTAGFARGVWAAQAAAHRSVQKLPGVLPAGPRAVRAAA</sequence>
<organism evidence="5 6">
    <name type="scientific">Hymenobacter gummosus</name>
    <dbReference type="NCBI Taxonomy" id="1776032"/>
    <lineage>
        <taxon>Bacteria</taxon>
        <taxon>Pseudomonadati</taxon>
        <taxon>Bacteroidota</taxon>
        <taxon>Cytophagia</taxon>
        <taxon>Cytophagales</taxon>
        <taxon>Hymenobacteraceae</taxon>
        <taxon>Hymenobacter</taxon>
    </lineage>
</organism>
<evidence type="ECO:0000256" key="3">
    <source>
        <dbReference type="PROSITE-ProRule" id="PRU10038"/>
    </source>
</evidence>
<dbReference type="Pfam" id="PF07859">
    <property type="entry name" value="Abhydrolase_3"/>
    <property type="match status" value="1"/>
</dbReference>
<comment type="caution">
    <text evidence="5">The sequence shown here is derived from an EMBL/GenBank/DDBJ whole genome shotgun (WGS) entry which is preliminary data.</text>
</comment>
<dbReference type="InterPro" id="IPR002168">
    <property type="entry name" value="Lipase_GDXG_HIS_AS"/>
</dbReference>
<gene>
    <name evidence="5" type="ORF">EJV47_17530</name>
</gene>